<proteinExistence type="predicted"/>
<accession>A0A4Y2V486</accession>
<dbReference type="Proteomes" id="UP000499080">
    <property type="component" value="Unassembled WGS sequence"/>
</dbReference>
<gene>
    <name evidence="1" type="ORF">AVEN_263186_1</name>
</gene>
<dbReference type="EMBL" id="BGPR01042836">
    <property type="protein sequence ID" value="GBO19361.1"/>
    <property type="molecule type" value="Genomic_DNA"/>
</dbReference>
<dbReference type="AlphaFoldDB" id="A0A4Y2V486"/>
<protein>
    <submittedName>
        <fullName evidence="1">Uncharacterized protein</fullName>
    </submittedName>
</protein>
<keyword evidence="2" id="KW-1185">Reference proteome</keyword>
<sequence length="89" mass="9970">MFRGFKVTLGQVTRNTPELNPQPQLQHYTKERKLGLPMYDLMSDRPNTDEFMVKSGFEPGNPSHEAVLGHRGPVTAGSSIKCVDRNSLL</sequence>
<evidence type="ECO:0000313" key="1">
    <source>
        <dbReference type="EMBL" id="GBO19361.1"/>
    </source>
</evidence>
<evidence type="ECO:0000313" key="2">
    <source>
        <dbReference type="Proteomes" id="UP000499080"/>
    </source>
</evidence>
<comment type="caution">
    <text evidence="1">The sequence shown here is derived from an EMBL/GenBank/DDBJ whole genome shotgun (WGS) entry which is preliminary data.</text>
</comment>
<reference evidence="1 2" key="1">
    <citation type="journal article" date="2019" name="Sci. Rep.">
        <title>Orb-weaving spider Araneus ventricosus genome elucidates the spidroin gene catalogue.</title>
        <authorList>
            <person name="Kono N."/>
            <person name="Nakamura H."/>
            <person name="Ohtoshi R."/>
            <person name="Moran D.A.P."/>
            <person name="Shinohara A."/>
            <person name="Yoshida Y."/>
            <person name="Fujiwara M."/>
            <person name="Mori M."/>
            <person name="Tomita M."/>
            <person name="Arakawa K."/>
        </authorList>
    </citation>
    <scope>NUCLEOTIDE SEQUENCE [LARGE SCALE GENOMIC DNA]</scope>
</reference>
<organism evidence="1 2">
    <name type="scientific">Araneus ventricosus</name>
    <name type="common">Orbweaver spider</name>
    <name type="synonym">Epeira ventricosa</name>
    <dbReference type="NCBI Taxonomy" id="182803"/>
    <lineage>
        <taxon>Eukaryota</taxon>
        <taxon>Metazoa</taxon>
        <taxon>Ecdysozoa</taxon>
        <taxon>Arthropoda</taxon>
        <taxon>Chelicerata</taxon>
        <taxon>Arachnida</taxon>
        <taxon>Araneae</taxon>
        <taxon>Araneomorphae</taxon>
        <taxon>Entelegynae</taxon>
        <taxon>Araneoidea</taxon>
        <taxon>Araneidae</taxon>
        <taxon>Araneus</taxon>
    </lineage>
</organism>
<name>A0A4Y2V486_ARAVE</name>